<keyword evidence="4" id="KW-0325">Glycoprotein</keyword>
<proteinExistence type="inferred from homology"/>
<dbReference type="FunFam" id="1.50.10.10:FF:000015">
    <property type="entry name" value="alpha-1,2-Mannosidase"/>
    <property type="match status" value="1"/>
</dbReference>
<evidence type="ECO:0000256" key="6">
    <source>
        <dbReference type="PIRSR" id="PIRSR601382-1"/>
    </source>
</evidence>
<accession>A0AAW0XB64</accession>
<dbReference type="GO" id="GO:0044322">
    <property type="term" value="C:endoplasmic reticulum quality control compartment"/>
    <property type="evidence" value="ECO:0007669"/>
    <property type="project" value="GOC"/>
</dbReference>
<keyword evidence="7" id="KW-0106">Calcium</keyword>
<keyword evidence="10" id="KW-0732">Signal</keyword>
<feature type="active site" description="Proton donor" evidence="6">
    <location>
        <position position="346"/>
    </location>
</feature>
<dbReference type="GO" id="GO:1904380">
    <property type="term" value="P:endoplasmic reticulum mannose trimming"/>
    <property type="evidence" value="ECO:0007669"/>
    <property type="project" value="InterPro"/>
</dbReference>
<evidence type="ECO:0000256" key="1">
    <source>
        <dbReference type="ARBA" id="ARBA00004240"/>
    </source>
</evidence>
<evidence type="ECO:0000256" key="4">
    <source>
        <dbReference type="ARBA" id="ARBA00023180"/>
    </source>
</evidence>
<keyword evidence="7" id="KW-0479">Metal-binding</keyword>
<dbReference type="GO" id="GO:0005509">
    <property type="term" value="F:calcium ion binding"/>
    <property type="evidence" value="ECO:0007669"/>
    <property type="project" value="InterPro"/>
</dbReference>
<dbReference type="PANTHER" id="PTHR45679">
    <property type="entry name" value="ER DEGRADATION-ENHANCING ALPHA-MANNOSIDASE-LIKE PROTEIN 2"/>
    <property type="match status" value="1"/>
</dbReference>
<comment type="function">
    <text evidence="5">Involved in the endoplasmic reticulum-associated degradation (ERAD) pathway that targets misfolded glycoproteins for degradation in an N-glycan-dependent manner. May initiate ERAD by promoting the first mannose trimming step of ERAD substrates, from Man9GlcNAc2 to Man8GlcNAc2. Seems to recognize and bind to exposed hydrophobic regions in target proteins.</text>
</comment>
<dbReference type="InterPro" id="IPR001382">
    <property type="entry name" value="Glyco_hydro_47"/>
</dbReference>
<keyword evidence="8" id="KW-0378">Hydrolase</keyword>
<dbReference type="EC" id="3.2.1.-" evidence="8"/>
<evidence type="ECO:0000256" key="10">
    <source>
        <dbReference type="SAM" id="SignalP"/>
    </source>
</evidence>
<comment type="subcellular location">
    <subcellularLocation>
        <location evidence="1">Endoplasmic reticulum</location>
    </subcellularLocation>
</comment>
<dbReference type="AlphaFoldDB" id="A0AAW0XB64"/>
<evidence type="ECO:0000256" key="2">
    <source>
        <dbReference type="ARBA" id="ARBA00007658"/>
    </source>
</evidence>
<keyword evidence="8" id="KW-0326">Glycosidase</keyword>
<evidence type="ECO:0000256" key="9">
    <source>
        <dbReference type="SAM" id="MobiDB-lite"/>
    </source>
</evidence>
<organism evidence="11 12">
    <name type="scientific">Cherax quadricarinatus</name>
    <name type="common">Australian red claw crayfish</name>
    <dbReference type="NCBI Taxonomy" id="27406"/>
    <lineage>
        <taxon>Eukaryota</taxon>
        <taxon>Metazoa</taxon>
        <taxon>Ecdysozoa</taxon>
        <taxon>Arthropoda</taxon>
        <taxon>Crustacea</taxon>
        <taxon>Multicrustacea</taxon>
        <taxon>Malacostraca</taxon>
        <taxon>Eumalacostraca</taxon>
        <taxon>Eucarida</taxon>
        <taxon>Decapoda</taxon>
        <taxon>Pleocyemata</taxon>
        <taxon>Astacidea</taxon>
        <taxon>Parastacoidea</taxon>
        <taxon>Parastacidae</taxon>
        <taxon>Cherax</taxon>
    </lineage>
</organism>
<feature type="active site" description="Proton donor" evidence="6">
    <location>
        <position position="112"/>
    </location>
</feature>
<feature type="non-terminal residue" evidence="11">
    <location>
        <position position="1"/>
    </location>
</feature>
<feature type="compositionally biased region" description="Low complexity" evidence="9">
    <location>
        <begin position="707"/>
        <end position="722"/>
    </location>
</feature>
<evidence type="ECO:0000313" key="11">
    <source>
        <dbReference type="EMBL" id="KAK8737193.1"/>
    </source>
</evidence>
<dbReference type="InterPro" id="IPR044674">
    <property type="entry name" value="EDEM1/2/3"/>
</dbReference>
<feature type="region of interest" description="Disordered" evidence="9">
    <location>
        <begin position="661"/>
        <end position="722"/>
    </location>
</feature>
<dbReference type="GO" id="GO:0004571">
    <property type="term" value="F:mannosyl-oligosaccharide 1,2-alpha-mannosidase activity"/>
    <property type="evidence" value="ECO:0007669"/>
    <property type="project" value="InterPro"/>
</dbReference>
<dbReference type="PANTHER" id="PTHR45679:SF6">
    <property type="entry name" value="ER DEGRADATION-ENHANCING ALPHA-MANNOSIDASE-LIKE PROTEIN 2"/>
    <property type="match status" value="1"/>
</dbReference>
<feature type="signal peptide" evidence="10">
    <location>
        <begin position="1"/>
        <end position="21"/>
    </location>
</feature>
<dbReference type="GO" id="GO:1904154">
    <property type="term" value="P:positive regulation of retrograde protein transport, ER to cytosol"/>
    <property type="evidence" value="ECO:0007669"/>
    <property type="project" value="UniProtKB-ARBA"/>
</dbReference>
<dbReference type="InterPro" id="IPR012341">
    <property type="entry name" value="6hp_glycosidase-like_sf"/>
</dbReference>
<dbReference type="InterPro" id="IPR036026">
    <property type="entry name" value="Seven-hairpin_glycosidases"/>
</dbReference>
<evidence type="ECO:0000256" key="7">
    <source>
        <dbReference type="PIRSR" id="PIRSR601382-2"/>
    </source>
</evidence>
<comment type="similarity">
    <text evidence="2 8">Belongs to the glycosyl hydrolase 47 family.</text>
</comment>
<feature type="compositionally biased region" description="Basic and acidic residues" evidence="9">
    <location>
        <begin position="661"/>
        <end position="684"/>
    </location>
</feature>
<dbReference type="GO" id="GO:0016020">
    <property type="term" value="C:membrane"/>
    <property type="evidence" value="ECO:0007669"/>
    <property type="project" value="InterPro"/>
</dbReference>
<dbReference type="GO" id="GO:0005975">
    <property type="term" value="P:carbohydrate metabolic process"/>
    <property type="evidence" value="ECO:0007669"/>
    <property type="project" value="InterPro"/>
</dbReference>
<feature type="binding site" evidence="7">
    <location>
        <position position="470"/>
    </location>
    <ligand>
        <name>Ca(2+)</name>
        <dbReference type="ChEBI" id="CHEBI:29108"/>
    </ligand>
</feature>
<dbReference type="Pfam" id="PF01532">
    <property type="entry name" value="Glyco_hydro_47"/>
    <property type="match status" value="1"/>
</dbReference>
<protein>
    <recommendedName>
        <fullName evidence="8">alpha-1,2-Mannosidase</fullName>
        <ecNumber evidence="8">3.2.1.-</ecNumber>
    </recommendedName>
</protein>
<dbReference type="Gene3D" id="1.50.10.10">
    <property type="match status" value="1"/>
</dbReference>
<evidence type="ECO:0000256" key="8">
    <source>
        <dbReference type="RuleBase" id="RU361193"/>
    </source>
</evidence>
<dbReference type="Proteomes" id="UP001445076">
    <property type="component" value="Unassembled WGS sequence"/>
</dbReference>
<keyword evidence="12" id="KW-1185">Reference proteome</keyword>
<evidence type="ECO:0000256" key="3">
    <source>
        <dbReference type="ARBA" id="ARBA00022824"/>
    </source>
</evidence>
<gene>
    <name evidence="11" type="ORF">OTU49_004377</name>
</gene>
<dbReference type="EMBL" id="JARKIK010000042">
    <property type="protein sequence ID" value="KAK8737193.1"/>
    <property type="molecule type" value="Genomic_DNA"/>
</dbReference>
<dbReference type="SUPFAM" id="SSF48225">
    <property type="entry name" value="Seven-hairpin glycosidases"/>
    <property type="match status" value="1"/>
</dbReference>
<comment type="caution">
    <text evidence="11">The sequence shown here is derived from an EMBL/GenBank/DDBJ whole genome shotgun (WGS) entry which is preliminary data.</text>
</comment>
<name>A0AAW0XB64_CHEQU</name>
<feature type="region of interest" description="Disordered" evidence="9">
    <location>
        <begin position="512"/>
        <end position="535"/>
    </location>
</feature>
<sequence>NKMTFLFVYLQVCFLMSFSTGMTEKERIKLREEVRGMFYHAYEGYIKYAYPYDELRPLSCDGHDTWGSYSLTLIDALDTLGVMENKTEFQRVVELIIEKANFDVNINVSVFETSIRILGGLLSGHLMSKKMGVDVEDGWPCAGPLLRISKDVADKLLPAFDTPTGMPYGTVNLRDGVPEGETPITCTAGVGTYIIEFGTLSRLTGDPVYEEVAMRALHGIWDHRSSINLVGNHIDVLTGRWAAQDSGIGAGIDSYFEYLVKGAALLQKPELMAIFIEARTAIDKYLHHEDWYLWATMTKGYVTMAVFQSLEAYWPGVLALLGDINSAQKIIFNYHQVWKQFGFTPEFYNIPQAEAPVNREGYPLRPELIESLMYLYQATKDDTFLEMGADILTSIQHTAKTECGYATVKNVNDHTLENRMESFFLAETTKYLFLLFDSENWMHNMGATGQVHKVGTRDCVIEAGGYIYNSEAHPVDPGALACCYMKDDDWSLSISDQVNLILDPTAPWRENKKNKIKKEKSVQPGEDCGEGESQLPLQDKQSKIITNEDFKDDSITTLKEHENILTIHQPLSNIIGNKAHSHRVVSDDDVEKLSLGSERVNTFTKENDRNPSKIIDYTANTVENNKDVTLGSSLSSMIEGNDSNDETKMKVINEDYEVKQKDSQKEIRIENDGSSKLIKKDEPRFSSLSETAERGLDGNTSGLEAASITPSVSSSKYSTSSGASNIIAEPKDAKITKPVKKEFVLLDLKERLTIDLANYKNFTLASSYLLLSCAHPPFTHLLNFKGQIVNP</sequence>
<keyword evidence="3" id="KW-0256">Endoplasmic reticulum</keyword>
<comment type="cofactor">
    <cofactor evidence="7">
        <name>Ca(2+)</name>
        <dbReference type="ChEBI" id="CHEBI:29108"/>
    </cofactor>
</comment>
<feature type="chain" id="PRO_5043799664" description="alpha-1,2-Mannosidase" evidence="10">
    <location>
        <begin position="22"/>
        <end position="791"/>
    </location>
</feature>
<feature type="active site" evidence="6">
    <location>
        <position position="253"/>
    </location>
</feature>
<evidence type="ECO:0000313" key="12">
    <source>
        <dbReference type="Proteomes" id="UP001445076"/>
    </source>
</evidence>
<evidence type="ECO:0000256" key="5">
    <source>
        <dbReference type="ARBA" id="ARBA00054385"/>
    </source>
</evidence>
<feature type="active site" evidence="6">
    <location>
        <position position="367"/>
    </location>
</feature>
<reference evidence="11 12" key="1">
    <citation type="journal article" date="2024" name="BMC Genomics">
        <title>Genome assembly of redclaw crayfish (Cherax quadricarinatus) provides insights into its immune adaptation and hypoxia tolerance.</title>
        <authorList>
            <person name="Liu Z."/>
            <person name="Zheng J."/>
            <person name="Li H."/>
            <person name="Fang K."/>
            <person name="Wang S."/>
            <person name="He J."/>
            <person name="Zhou D."/>
            <person name="Weng S."/>
            <person name="Chi M."/>
            <person name="Gu Z."/>
            <person name="He J."/>
            <person name="Li F."/>
            <person name="Wang M."/>
        </authorList>
    </citation>
    <scope>NUCLEOTIDE SEQUENCE [LARGE SCALE GENOMIC DNA]</scope>
    <source>
        <strain evidence="11">ZL_2023a</strain>
    </source>
</reference>
<dbReference type="PRINTS" id="PR00747">
    <property type="entry name" value="GLYHDRLASE47"/>
</dbReference>